<protein>
    <submittedName>
        <fullName evidence="1">Secretory lipase</fullName>
    </submittedName>
</protein>
<organism evidence="1 2">
    <name type="scientific">Candidatus Criblamydia sequanensis CRIB-18</name>
    <dbReference type="NCBI Taxonomy" id="1437425"/>
    <lineage>
        <taxon>Bacteria</taxon>
        <taxon>Pseudomonadati</taxon>
        <taxon>Chlamydiota</taxon>
        <taxon>Chlamydiia</taxon>
        <taxon>Parachlamydiales</taxon>
        <taxon>Candidatus Criblamydiaceae</taxon>
        <taxon>Candidatus Criblamydia</taxon>
    </lineage>
</organism>
<keyword evidence="2" id="KW-1185">Reference proteome</keyword>
<reference evidence="1" key="1">
    <citation type="submission" date="2013-12" db="EMBL/GenBank/DDBJ databases">
        <authorList>
            <person name="Linke B."/>
        </authorList>
    </citation>
    <scope>NUCLEOTIDE SEQUENCE [LARGE SCALE GENOMIC DNA]</scope>
    <source>
        <strain evidence="1">CRIB-18</strain>
    </source>
</reference>
<accession>A0A090CYP9</accession>
<dbReference type="GO" id="GO:0016042">
    <property type="term" value="P:lipid catabolic process"/>
    <property type="evidence" value="ECO:0007669"/>
    <property type="project" value="InterPro"/>
</dbReference>
<dbReference type="EMBL" id="CCEJ010000003">
    <property type="protein sequence ID" value="CDR33757.1"/>
    <property type="molecule type" value="Genomic_DNA"/>
</dbReference>
<evidence type="ECO:0000313" key="1">
    <source>
        <dbReference type="EMBL" id="CDR33757.1"/>
    </source>
</evidence>
<dbReference type="OrthoDB" id="9955at2"/>
<comment type="caution">
    <text evidence="1">The sequence shown here is derived from an EMBL/GenBank/DDBJ whole genome shotgun (WGS) entry which is preliminary data.</text>
</comment>
<dbReference type="AlphaFoldDB" id="A0A090CYP9"/>
<dbReference type="Pfam" id="PF03583">
    <property type="entry name" value="LIP"/>
    <property type="match status" value="2"/>
</dbReference>
<gene>
    <name evidence="1" type="ORF">CSEC_0930</name>
</gene>
<dbReference type="PANTHER" id="PTHR34853:SF1">
    <property type="entry name" value="LIPASE 5"/>
    <property type="match status" value="1"/>
</dbReference>
<dbReference type="InterPro" id="IPR029058">
    <property type="entry name" value="AB_hydrolase_fold"/>
</dbReference>
<name>A0A090CYP9_9BACT</name>
<dbReference type="GO" id="GO:0004806">
    <property type="term" value="F:triacylglycerol lipase activity"/>
    <property type="evidence" value="ECO:0007669"/>
    <property type="project" value="InterPro"/>
</dbReference>
<sequence>MRTWKILFLSSLVFSNAVVETTPSVSPFYQEVAKIKPQGRLGQVVKKEEIFTPIPGAKAWKIAYISSDLNDKPTLATALVVAPLSAGSDRKIVAWAHGTTGTAQNNGPSQQENPAVPLNLYFLIGGNSSTDYGLPALQAFIQAGYVVVGTDYQGLGGGGRHQYNVATTNGRDVINSIRAVSSEKLGGAGKTAVAIGWSQGGGAMLSMASDKDYIERKGAASDEIALKGFVALAPDDLAVEFGVNPTDEAASDQIMKALHDQFTKNLADFTHYVMALWGTQSAFPDQLKLTDVFKEKGALVLDEILSNKGVHAAADTIHFNFGENYRSLLRDKPVNTVAWVNALKKGSVAPLKPIAPVVIYYGTKDTVVPPTMGKLYQEEMCHKGALIERVQLPGEQSHFTTPGVAEPFFVQWIADRFADKPVKNPCVTIIE</sequence>
<dbReference type="Proteomes" id="UP000031552">
    <property type="component" value="Unassembled WGS sequence"/>
</dbReference>
<dbReference type="PIRSF" id="PIRSF029171">
    <property type="entry name" value="Esterase_LipA"/>
    <property type="match status" value="1"/>
</dbReference>
<dbReference type="eggNOG" id="COG1506">
    <property type="taxonomic scope" value="Bacteria"/>
</dbReference>
<dbReference type="SUPFAM" id="SSF53474">
    <property type="entry name" value="alpha/beta-Hydrolases"/>
    <property type="match status" value="1"/>
</dbReference>
<dbReference type="InterPro" id="IPR005152">
    <property type="entry name" value="Lipase_secreted"/>
</dbReference>
<dbReference type="PANTHER" id="PTHR34853">
    <property type="match status" value="1"/>
</dbReference>
<evidence type="ECO:0000313" key="2">
    <source>
        <dbReference type="Proteomes" id="UP000031552"/>
    </source>
</evidence>
<proteinExistence type="predicted"/>
<dbReference type="Gene3D" id="3.40.50.1820">
    <property type="entry name" value="alpha/beta hydrolase"/>
    <property type="match status" value="2"/>
</dbReference>
<dbReference type="RefSeq" id="WP_041017185.1">
    <property type="nucleotide sequence ID" value="NZ_CCEJ010000003.1"/>
</dbReference>
<reference evidence="1" key="2">
    <citation type="submission" date="2014-09" db="EMBL/GenBank/DDBJ databases">
        <title>Criblamydia sequanensis harbors a mega-plasmid encoding arsenite resistance.</title>
        <authorList>
            <person name="Bertelli C."/>
            <person name="Goesmann A."/>
            <person name="Greub G."/>
        </authorList>
    </citation>
    <scope>NUCLEOTIDE SEQUENCE [LARGE SCALE GENOMIC DNA]</scope>
    <source>
        <strain evidence="1">CRIB-18</strain>
    </source>
</reference>